<dbReference type="PANTHER" id="PTHR42972">
    <property type="entry name" value="TOL-PAL SYSTEM PROTEIN TOLB"/>
    <property type="match status" value="1"/>
</dbReference>
<dbReference type="EMBL" id="LOXM01000279">
    <property type="protein sequence ID" value="KVG53142.1"/>
    <property type="molecule type" value="Genomic_DNA"/>
</dbReference>
<dbReference type="Proteomes" id="UP000065521">
    <property type="component" value="Unassembled WGS sequence"/>
</dbReference>
<evidence type="ECO:0000313" key="2">
    <source>
        <dbReference type="EMBL" id="KVG53142.1"/>
    </source>
</evidence>
<dbReference type="Proteomes" id="UP000064029">
    <property type="component" value="Unassembled WGS sequence"/>
</dbReference>
<dbReference type="SUPFAM" id="SSF53474">
    <property type="entry name" value="alpha/beta-Hydrolases"/>
    <property type="match status" value="1"/>
</dbReference>
<name>A0A103D371_9BURK</name>
<sequence>MAVQFDVAYSSIVKGAGIIAGGPYACSQGSLVIAMTACMDAIMPTDIPTLIRITNANARSQAIDSPANLANQKIWMFSGSQDSVVMQSVMNDLRTYYRHFISAANIKYVKNIRAEHAMPTDFFGNTCDFKGNPFINNCHFDASGELLKWIYGPLNPRNTGSLDDQRFIEFDQSEFIGNPRQHSMADTGWIYVPANCANGQACRLHVVFHGCFQYPAFSEDGATFGTTYVRNTGYNQWADTNNIIVLYPQLFIGQGDPETLSNPNGCWDWFAYDDPNFATKTGNQMKAVKAMIDRISSGAQ</sequence>
<evidence type="ECO:0000313" key="4">
    <source>
        <dbReference type="Proteomes" id="UP000065521"/>
    </source>
</evidence>
<comment type="caution">
    <text evidence="1">The sequence shown here is derived from an EMBL/GenBank/DDBJ whole genome shotgun (WGS) entry which is preliminary data.</text>
</comment>
<dbReference type="OrthoDB" id="505233at2"/>
<protein>
    <submittedName>
        <fullName evidence="1">PHA-depolymerase-like protein</fullName>
    </submittedName>
</protein>
<reference evidence="3 4" key="1">
    <citation type="submission" date="2015-11" db="EMBL/GenBank/DDBJ databases">
        <title>Expanding the genomic diversity of Burkholderia species for the development of highly accurate diagnostics.</title>
        <authorList>
            <person name="Sahl J."/>
            <person name="Keim P."/>
            <person name="Wagner D."/>
        </authorList>
    </citation>
    <scope>NUCLEOTIDE SEQUENCE [LARGE SCALE GENOMIC DNA]</scope>
    <source>
        <strain evidence="2 3">MSMB2036</strain>
        <strain evidence="1 4">RF32-BP4</strain>
    </source>
</reference>
<proteinExistence type="predicted"/>
<organism evidence="1 4">
    <name type="scientific">Burkholderia ubonensis</name>
    <dbReference type="NCBI Taxonomy" id="101571"/>
    <lineage>
        <taxon>Bacteria</taxon>
        <taxon>Pseudomonadati</taxon>
        <taxon>Pseudomonadota</taxon>
        <taxon>Betaproteobacteria</taxon>
        <taxon>Burkholderiales</taxon>
        <taxon>Burkholderiaceae</taxon>
        <taxon>Burkholderia</taxon>
        <taxon>Burkholderia cepacia complex</taxon>
    </lineage>
</organism>
<gene>
    <name evidence="1" type="ORF">WI38_31895</name>
    <name evidence="2" type="ORF">WJ33_07935</name>
</gene>
<evidence type="ECO:0000313" key="1">
    <source>
        <dbReference type="EMBL" id="KUZ82020.1"/>
    </source>
</evidence>
<dbReference type="PANTHER" id="PTHR42972:SF8">
    <property type="entry name" value="POLYHYDROXYBUTYRATE DEPOLYMERASE"/>
    <property type="match status" value="1"/>
</dbReference>
<evidence type="ECO:0000313" key="3">
    <source>
        <dbReference type="Proteomes" id="UP000064029"/>
    </source>
</evidence>
<dbReference type="EMBL" id="LOTN01000071">
    <property type="protein sequence ID" value="KUZ82020.1"/>
    <property type="molecule type" value="Genomic_DNA"/>
</dbReference>
<accession>A0A103D371</accession>
<dbReference type="InterPro" id="IPR029058">
    <property type="entry name" value="AB_hydrolase_fold"/>
</dbReference>
<dbReference type="Gene3D" id="3.40.50.1820">
    <property type="entry name" value="alpha/beta hydrolase"/>
    <property type="match status" value="1"/>
</dbReference>
<dbReference type="AlphaFoldDB" id="A0A103D371"/>